<feature type="transmembrane region" description="Helical" evidence="5">
    <location>
        <begin position="88"/>
        <end position="108"/>
    </location>
</feature>
<evidence type="ECO:0000256" key="2">
    <source>
        <dbReference type="ARBA" id="ARBA00022692"/>
    </source>
</evidence>
<evidence type="ECO:0000259" key="6">
    <source>
        <dbReference type="Pfam" id="PF04116"/>
    </source>
</evidence>
<dbReference type="GO" id="GO:0008610">
    <property type="term" value="P:lipid biosynthetic process"/>
    <property type="evidence" value="ECO:0007669"/>
    <property type="project" value="InterPro"/>
</dbReference>
<dbReference type="Pfam" id="PF04116">
    <property type="entry name" value="FA_hydroxylase"/>
    <property type="match status" value="1"/>
</dbReference>
<dbReference type="GO" id="GO:0016491">
    <property type="term" value="F:oxidoreductase activity"/>
    <property type="evidence" value="ECO:0007669"/>
    <property type="project" value="InterPro"/>
</dbReference>
<keyword evidence="8" id="KW-1185">Reference proteome</keyword>
<evidence type="ECO:0000256" key="4">
    <source>
        <dbReference type="ARBA" id="ARBA00023136"/>
    </source>
</evidence>
<feature type="transmembrane region" description="Helical" evidence="5">
    <location>
        <begin position="135"/>
        <end position="155"/>
    </location>
</feature>
<dbReference type="InterPro" id="IPR050307">
    <property type="entry name" value="Sterol_Desaturase_Related"/>
</dbReference>
<dbReference type="GO" id="GO:0016020">
    <property type="term" value="C:membrane"/>
    <property type="evidence" value="ECO:0007669"/>
    <property type="project" value="UniProtKB-SubCell"/>
</dbReference>
<dbReference type="AlphaFoldDB" id="A0A1M8ABS9"/>
<evidence type="ECO:0000256" key="5">
    <source>
        <dbReference type="SAM" id="Phobius"/>
    </source>
</evidence>
<feature type="transmembrane region" description="Helical" evidence="5">
    <location>
        <begin position="167"/>
        <end position="185"/>
    </location>
</feature>
<feature type="transmembrane region" description="Helical" evidence="5">
    <location>
        <begin position="58"/>
        <end position="76"/>
    </location>
</feature>
<dbReference type="GO" id="GO:0005506">
    <property type="term" value="F:iron ion binding"/>
    <property type="evidence" value="ECO:0007669"/>
    <property type="project" value="InterPro"/>
</dbReference>
<keyword evidence="3 5" id="KW-1133">Transmembrane helix</keyword>
<evidence type="ECO:0000313" key="8">
    <source>
        <dbReference type="Proteomes" id="UP000186303"/>
    </source>
</evidence>
<evidence type="ECO:0000256" key="3">
    <source>
        <dbReference type="ARBA" id="ARBA00022989"/>
    </source>
</evidence>
<accession>A0A1M8ABS9</accession>
<organism evidence="7 8">
    <name type="scientific">Malassezia sympodialis (strain ATCC 42132)</name>
    <name type="common">Atopic eczema-associated yeast</name>
    <dbReference type="NCBI Taxonomy" id="1230383"/>
    <lineage>
        <taxon>Eukaryota</taxon>
        <taxon>Fungi</taxon>
        <taxon>Dikarya</taxon>
        <taxon>Basidiomycota</taxon>
        <taxon>Ustilaginomycotina</taxon>
        <taxon>Malasseziomycetes</taxon>
        <taxon>Malasseziales</taxon>
        <taxon>Malasseziaceae</taxon>
        <taxon>Malassezia</taxon>
    </lineage>
</organism>
<keyword evidence="2 5" id="KW-0812">Transmembrane</keyword>
<keyword evidence="4 5" id="KW-0472">Membrane</keyword>
<dbReference type="VEuPathDB" id="FungiDB:MSYG_4242"/>
<gene>
    <name evidence="7" type="ORF">MSYG_4242</name>
</gene>
<proteinExistence type="predicted"/>
<reference evidence="8" key="1">
    <citation type="journal article" date="2017" name="Nucleic Acids Res.">
        <title>Proteogenomics produces comprehensive and highly accurate protein-coding gene annotation in a complete genome assembly of Malassezia sympodialis.</title>
        <authorList>
            <person name="Zhu Y."/>
            <person name="Engstroem P.G."/>
            <person name="Tellgren-Roth C."/>
            <person name="Baudo C.D."/>
            <person name="Kennell J.C."/>
            <person name="Sun S."/>
            <person name="Billmyre R.B."/>
            <person name="Schroeder M.S."/>
            <person name="Andersson A."/>
            <person name="Holm T."/>
            <person name="Sigurgeirsson B."/>
            <person name="Wu G."/>
            <person name="Sankaranarayanan S.R."/>
            <person name="Siddharthan R."/>
            <person name="Sanyal K."/>
            <person name="Lundeberg J."/>
            <person name="Nystedt B."/>
            <person name="Boekhout T."/>
            <person name="Dawson T.L. Jr."/>
            <person name="Heitman J."/>
            <person name="Scheynius A."/>
            <person name="Lehtioe J."/>
        </authorList>
    </citation>
    <scope>NUCLEOTIDE SEQUENCE [LARGE SCALE GENOMIC DNA]</scope>
    <source>
        <strain evidence="8">ATCC 42132</strain>
    </source>
</reference>
<evidence type="ECO:0000256" key="1">
    <source>
        <dbReference type="ARBA" id="ARBA00004370"/>
    </source>
</evidence>
<dbReference type="Proteomes" id="UP000186303">
    <property type="component" value="Chromosome 8"/>
</dbReference>
<dbReference type="PANTHER" id="PTHR11863">
    <property type="entry name" value="STEROL DESATURASE"/>
    <property type="match status" value="1"/>
</dbReference>
<name>A0A1M8ABS9_MALS4</name>
<sequence length="333" mass="39001">MDHARPRSYADDWRFKPPNKLTFVQRILVHSSFLAPSPRTTQFPQPAGKVPVVREWQLHGVIFPWAFAPVLVRWAIQHYMQWTVPPIAMYIFLAVYMTVYVNHCLTMLHDLSRRYGFLDGSASRDRITPSMAPRVLYEAILAIVLRPFVLVALAYDRHATMEVSLWLPVQLFFFTLVADFIYYWVHRATHEFDILWSLHSLHHTIKHPAPSLLAFADTPQELFDILGTMTLAYLSYPLRFDELQIWLLYLVTVEASGHSGVRVYMPGCLTSALLRFWDCELALEDHDLHHRYGWRESFNYGKQSRLWDTFFGTCLERVESTKDNLDWSTHVLL</sequence>
<evidence type="ECO:0000313" key="7">
    <source>
        <dbReference type="EMBL" id="SHO79889.1"/>
    </source>
</evidence>
<feature type="domain" description="Fatty acid hydroxylase" evidence="6">
    <location>
        <begin position="172"/>
        <end position="313"/>
    </location>
</feature>
<protein>
    <recommendedName>
        <fullName evidence="6">Fatty acid hydroxylase domain-containing protein</fullName>
    </recommendedName>
</protein>
<dbReference type="InterPro" id="IPR006694">
    <property type="entry name" value="Fatty_acid_hydroxylase"/>
</dbReference>
<dbReference type="STRING" id="1230383.A0A1M8ABS9"/>
<dbReference type="OrthoDB" id="6354873at2759"/>
<dbReference type="EMBL" id="LT671828">
    <property type="protein sequence ID" value="SHO79889.1"/>
    <property type="molecule type" value="Genomic_DNA"/>
</dbReference>
<dbReference type="OMA" id="FYEWHIC"/>
<comment type="subcellular location">
    <subcellularLocation>
        <location evidence="1">Membrane</location>
    </subcellularLocation>
</comment>